<dbReference type="EMBL" id="JANUXY010000005">
    <property type="protein sequence ID" value="MCS4486495.1"/>
    <property type="molecule type" value="Genomic_DNA"/>
</dbReference>
<dbReference type="Gene3D" id="1.10.3470.10">
    <property type="entry name" value="ABC transporter involved in vitamin B12 uptake, BtuC"/>
    <property type="match status" value="1"/>
</dbReference>
<comment type="subcellular location">
    <subcellularLocation>
        <location evidence="6">Cell membrane</location>
        <topology evidence="6">Multi-pass membrane protein</topology>
    </subcellularLocation>
    <subcellularLocation>
        <location evidence="1">Membrane</location>
        <topology evidence="1">Multi-pass membrane protein</topology>
    </subcellularLocation>
</comment>
<dbReference type="RefSeq" id="WP_259199853.1">
    <property type="nucleotide sequence ID" value="NZ_JANUXY010000005.1"/>
</dbReference>
<feature type="transmembrane region" description="Helical" evidence="7">
    <location>
        <begin position="144"/>
        <end position="166"/>
    </location>
</feature>
<feature type="transmembrane region" description="Helical" evidence="7">
    <location>
        <begin position="257"/>
        <end position="276"/>
    </location>
</feature>
<keyword evidence="4 7" id="KW-1133">Transmembrane helix</keyword>
<evidence type="ECO:0000256" key="4">
    <source>
        <dbReference type="ARBA" id="ARBA00022989"/>
    </source>
</evidence>
<dbReference type="PANTHER" id="PTHR30477:SF13">
    <property type="entry name" value="IRON TRANSPORT SYSTEM MEMBRANE PROTEIN HI_0360-RELATED"/>
    <property type="match status" value="1"/>
</dbReference>
<keyword evidence="9" id="KW-1185">Reference proteome</keyword>
<dbReference type="CDD" id="cd06550">
    <property type="entry name" value="TM_ABC_iron-siderophores_like"/>
    <property type="match status" value="1"/>
</dbReference>
<comment type="similarity">
    <text evidence="2 6">Belongs to the ABC-3 integral membrane protein family.</text>
</comment>
<dbReference type="Proteomes" id="UP001205609">
    <property type="component" value="Unassembled WGS sequence"/>
</dbReference>
<feature type="transmembrane region" description="Helical" evidence="7">
    <location>
        <begin position="69"/>
        <end position="92"/>
    </location>
</feature>
<gene>
    <name evidence="8" type="ORF">NXS11_06230</name>
</gene>
<keyword evidence="3 6" id="KW-0812">Transmembrane</keyword>
<dbReference type="PANTHER" id="PTHR30477">
    <property type="entry name" value="ABC-TRANSPORTER METAL-BINDING PROTEIN"/>
    <property type="match status" value="1"/>
</dbReference>
<evidence type="ECO:0000256" key="3">
    <source>
        <dbReference type="ARBA" id="ARBA00022692"/>
    </source>
</evidence>
<evidence type="ECO:0000256" key="7">
    <source>
        <dbReference type="SAM" id="Phobius"/>
    </source>
</evidence>
<comment type="caution">
    <text evidence="8">The sequence shown here is derived from an EMBL/GenBank/DDBJ whole genome shotgun (WGS) entry which is preliminary data.</text>
</comment>
<organism evidence="8 9">
    <name type="scientific">Staphylococcus americanisciuri</name>
    <dbReference type="NCBI Taxonomy" id="2973940"/>
    <lineage>
        <taxon>Bacteria</taxon>
        <taxon>Bacillati</taxon>
        <taxon>Bacillota</taxon>
        <taxon>Bacilli</taxon>
        <taxon>Bacillales</taxon>
        <taxon>Staphylococcaceae</taxon>
        <taxon>Staphylococcus</taxon>
    </lineage>
</organism>
<feature type="transmembrane region" description="Helical" evidence="7">
    <location>
        <begin position="178"/>
        <end position="199"/>
    </location>
</feature>
<keyword evidence="5 7" id="KW-0472">Membrane</keyword>
<evidence type="ECO:0000313" key="9">
    <source>
        <dbReference type="Proteomes" id="UP001205609"/>
    </source>
</evidence>
<keyword evidence="6" id="KW-0813">Transport</keyword>
<evidence type="ECO:0000256" key="6">
    <source>
        <dbReference type="RuleBase" id="RU003943"/>
    </source>
</evidence>
<protein>
    <submittedName>
        <fullName evidence="8">Metal ABC transporter permease</fullName>
    </submittedName>
</protein>
<evidence type="ECO:0000313" key="8">
    <source>
        <dbReference type="EMBL" id="MCS4486495.1"/>
    </source>
</evidence>
<sequence>MVILKERGLFSVPFIQHLFEYQFLSRAMLTAVLVGIVCGIVGCIIILRGLSLMGDAMSHAVLPGVALSFLFHIPMFIGAMITGMLSSILIGYISDASKTKKDAAIGITFTAFLASGIILISVIHSATDLYHILFGNILAITQSAFYTTLIVSVIVVTLIIILYRPLKISTLDPVFSRMSGLNTTVIHYFVMLLLALVIVASVQTVGVILVVALLITPASTAYLITNKLSTMMLTSCLYSVISATFGIYLSYKFNLPSGAVIVLIATLLYAVTFIFAKVIHSNHKGAYQTT</sequence>
<feature type="transmembrane region" description="Helical" evidence="7">
    <location>
        <begin position="104"/>
        <end position="124"/>
    </location>
</feature>
<dbReference type="InterPro" id="IPR037294">
    <property type="entry name" value="ABC_BtuC-like"/>
</dbReference>
<feature type="transmembrane region" description="Helical" evidence="7">
    <location>
        <begin position="27"/>
        <end position="49"/>
    </location>
</feature>
<evidence type="ECO:0000256" key="1">
    <source>
        <dbReference type="ARBA" id="ARBA00004141"/>
    </source>
</evidence>
<evidence type="ECO:0000256" key="2">
    <source>
        <dbReference type="ARBA" id="ARBA00008034"/>
    </source>
</evidence>
<dbReference type="InterPro" id="IPR001626">
    <property type="entry name" value="ABC_TroCD"/>
</dbReference>
<evidence type="ECO:0000256" key="5">
    <source>
        <dbReference type="ARBA" id="ARBA00023136"/>
    </source>
</evidence>
<reference evidence="8 9" key="1">
    <citation type="journal article" date="2023" name="Int. J. Syst. Evol. Microbiol.">
        <title>Streptococcus sciuri sp. nov., Staphylococcus marylandisciuri sp. nov. and Staphylococcus americanisciuri sp. nov., isolated from faeces of eastern grey squirrel (Sciurus carolinensis).</title>
        <authorList>
            <person name="Volokhov D.V."/>
            <person name="Zagorodnyaya T.A."/>
            <person name="Furtak V.A."/>
            <person name="Nattanmai G."/>
            <person name="Randall L."/>
            <person name="Jose S."/>
            <person name="Gao Y."/>
            <person name="Eisenberg T."/>
            <person name="Delmonte P."/>
            <person name="Blom J."/>
            <person name="Mitchell K.K."/>
        </authorList>
    </citation>
    <scope>NUCLEOTIDE SEQUENCE [LARGE SCALE GENOMIC DNA]</scope>
    <source>
        <strain evidence="8 9">GRT3</strain>
    </source>
</reference>
<accession>A0ABT2F3P6</accession>
<proteinExistence type="inferred from homology"/>
<feature type="transmembrane region" description="Helical" evidence="7">
    <location>
        <begin position="231"/>
        <end position="251"/>
    </location>
</feature>
<name>A0ABT2F3P6_9STAP</name>
<dbReference type="SUPFAM" id="SSF81345">
    <property type="entry name" value="ABC transporter involved in vitamin B12 uptake, BtuC"/>
    <property type="match status" value="1"/>
</dbReference>
<dbReference type="Pfam" id="PF00950">
    <property type="entry name" value="ABC-3"/>
    <property type="match status" value="1"/>
</dbReference>